<dbReference type="SUPFAM" id="SSF55073">
    <property type="entry name" value="Nucleotide cyclase"/>
    <property type="match status" value="1"/>
</dbReference>
<dbReference type="EMBL" id="CP029347">
    <property type="protein sequence ID" value="AWL11561.1"/>
    <property type="molecule type" value="Genomic_DNA"/>
</dbReference>
<keyword evidence="4" id="KW-0472">Membrane</keyword>
<dbReference type="KEGG" id="salh:HMF8227_01074"/>
<sequence>MLTKYIRLIATRSFKEQLLLTISVIGMLGIGAIIPVRILEQHWPMVMLDSTLVLLFALFTYLVWHQRFLNPLSYLIATVILVGTTATAFLQGYPQVFWLFPAITAVFVILSARDALIGITITFVVMAFPLSDNMTPSELITYFLTLVTTSIFMFLFSRQLLSQHEKLERLAHLDPLTEIGNRRAFEQQAKTQMAMYQRSETPLSLIIFDIDDFKDVNDRLGHEEGDRVLLAVTQAIGQRLRKSDSLFRLGGEEFGVLLHNTVAEDALNLGQYLQMALAGLNHHDCEITASFGVAEYQGEGLSRWMSRTDKAMYTAKNNGKNQVALADPDPTSKR</sequence>
<dbReference type="AlphaFoldDB" id="A0A2S2E1N5"/>
<dbReference type="PROSITE" id="PS50887">
    <property type="entry name" value="GGDEF"/>
    <property type="match status" value="1"/>
</dbReference>
<comment type="catalytic activity">
    <reaction evidence="3">
        <text>2 GTP = 3',3'-c-di-GMP + 2 diphosphate</text>
        <dbReference type="Rhea" id="RHEA:24898"/>
        <dbReference type="ChEBI" id="CHEBI:33019"/>
        <dbReference type="ChEBI" id="CHEBI:37565"/>
        <dbReference type="ChEBI" id="CHEBI:58805"/>
        <dbReference type="EC" id="2.7.7.65"/>
    </reaction>
</comment>
<evidence type="ECO:0000256" key="1">
    <source>
        <dbReference type="ARBA" id="ARBA00001946"/>
    </source>
</evidence>
<dbReference type="Proteomes" id="UP000245728">
    <property type="component" value="Chromosome"/>
</dbReference>
<dbReference type="InterPro" id="IPR000160">
    <property type="entry name" value="GGDEF_dom"/>
</dbReference>
<proteinExistence type="predicted"/>
<keyword evidence="4" id="KW-1133">Transmembrane helix</keyword>
<evidence type="ECO:0000256" key="4">
    <source>
        <dbReference type="SAM" id="Phobius"/>
    </source>
</evidence>
<evidence type="ECO:0000256" key="2">
    <source>
        <dbReference type="ARBA" id="ARBA00012528"/>
    </source>
</evidence>
<organism evidence="6 7">
    <name type="scientific">Saliniradius amylolyticus</name>
    <dbReference type="NCBI Taxonomy" id="2183582"/>
    <lineage>
        <taxon>Bacteria</taxon>
        <taxon>Pseudomonadati</taxon>
        <taxon>Pseudomonadota</taxon>
        <taxon>Gammaproteobacteria</taxon>
        <taxon>Alteromonadales</taxon>
        <taxon>Alteromonadaceae</taxon>
        <taxon>Saliniradius</taxon>
    </lineage>
</organism>
<gene>
    <name evidence="6" type="ORF">HMF8227_01074</name>
</gene>
<keyword evidence="7" id="KW-1185">Reference proteome</keyword>
<feature type="transmembrane region" description="Helical" evidence="4">
    <location>
        <begin position="71"/>
        <end position="90"/>
    </location>
</feature>
<evidence type="ECO:0000313" key="7">
    <source>
        <dbReference type="Proteomes" id="UP000245728"/>
    </source>
</evidence>
<dbReference type="PANTHER" id="PTHR45138:SF9">
    <property type="entry name" value="DIGUANYLATE CYCLASE DGCM-RELATED"/>
    <property type="match status" value="1"/>
</dbReference>
<feature type="domain" description="GGDEF" evidence="5">
    <location>
        <begin position="201"/>
        <end position="328"/>
    </location>
</feature>
<protein>
    <recommendedName>
        <fullName evidence="2">diguanylate cyclase</fullName>
        <ecNumber evidence="2">2.7.7.65</ecNumber>
    </recommendedName>
</protein>
<evidence type="ECO:0000256" key="3">
    <source>
        <dbReference type="ARBA" id="ARBA00034247"/>
    </source>
</evidence>
<dbReference type="Gene3D" id="3.30.70.270">
    <property type="match status" value="1"/>
</dbReference>
<feature type="transmembrane region" description="Helical" evidence="4">
    <location>
        <begin position="18"/>
        <end position="39"/>
    </location>
</feature>
<dbReference type="GO" id="GO:0052621">
    <property type="term" value="F:diguanylate cyclase activity"/>
    <property type="evidence" value="ECO:0007669"/>
    <property type="project" value="UniProtKB-EC"/>
</dbReference>
<evidence type="ECO:0000259" key="5">
    <source>
        <dbReference type="PROSITE" id="PS50887"/>
    </source>
</evidence>
<dbReference type="SMART" id="SM00267">
    <property type="entry name" value="GGDEF"/>
    <property type="match status" value="1"/>
</dbReference>
<dbReference type="Pfam" id="PF00990">
    <property type="entry name" value="GGDEF"/>
    <property type="match status" value="1"/>
</dbReference>
<evidence type="ECO:0000313" key="6">
    <source>
        <dbReference type="EMBL" id="AWL11561.1"/>
    </source>
</evidence>
<feature type="transmembrane region" description="Helical" evidence="4">
    <location>
        <begin position="139"/>
        <end position="156"/>
    </location>
</feature>
<dbReference type="InterPro" id="IPR050469">
    <property type="entry name" value="Diguanylate_Cyclase"/>
</dbReference>
<dbReference type="OrthoDB" id="9812260at2"/>
<feature type="transmembrane region" description="Helical" evidence="4">
    <location>
        <begin position="96"/>
        <end position="127"/>
    </location>
</feature>
<dbReference type="NCBIfam" id="TIGR00254">
    <property type="entry name" value="GGDEF"/>
    <property type="match status" value="1"/>
</dbReference>
<keyword evidence="4" id="KW-0812">Transmembrane</keyword>
<dbReference type="CDD" id="cd01949">
    <property type="entry name" value="GGDEF"/>
    <property type="match status" value="1"/>
</dbReference>
<dbReference type="PANTHER" id="PTHR45138">
    <property type="entry name" value="REGULATORY COMPONENTS OF SENSORY TRANSDUCTION SYSTEM"/>
    <property type="match status" value="1"/>
</dbReference>
<comment type="cofactor">
    <cofactor evidence="1">
        <name>Mg(2+)</name>
        <dbReference type="ChEBI" id="CHEBI:18420"/>
    </cofactor>
</comment>
<reference evidence="6 7" key="1">
    <citation type="submission" date="2018-05" db="EMBL/GenBank/DDBJ databases">
        <title>Salinimonas sp. HMF8227 Genome sequencing and assembly.</title>
        <authorList>
            <person name="Kang H."/>
            <person name="Kang J."/>
            <person name="Cha I."/>
            <person name="Kim H."/>
            <person name="Joh K."/>
        </authorList>
    </citation>
    <scope>NUCLEOTIDE SEQUENCE [LARGE SCALE GENOMIC DNA]</scope>
    <source>
        <strain evidence="6 7">HMF8227</strain>
    </source>
</reference>
<dbReference type="EC" id="2.7.7.65" evidence="2"/>
<accession>A0A2S2E1N5</accession>
<dbReference type="FunFam" id="3.30.70.270:FF:000001">
    <property type="entry name" value="Diguanylate cyclase domain protein"/>
    <property type="match status" value="1"/>
</dbReference>
<dbReference type="InterPro" id="IPR043128">
    <property type="entry name" value="Rev_trsase/Diguanyl_cyclase"/>
</dbReference>
<feature type="transmembrane region" description="Helical" evidence="4">
    <location>
        <begin position="45"/>
        <end position="64"/>
    </location>
</feature>
<name>A0A2S2E1N5_9ALTE</name>
<dbReference type="InterPro" id="IPR029787">
    <property type="entry name" value="Nucleotide_cyclase"/>
</dbReference>
<dbReference type="RefSeq" id="WP_109339195.1">
    <property type="nucleotide sequence ID" value="NZ_CP029347.1"/>
</dbReference>